<comment type="caution">
    <text evidence="1">The sequence shown here is derived from an EMBL/GenBank/DDBJ whole genome shotgun (WGS) entry which is preliminary data.</text>
</comment>
<dbReference type="EMBL" id="BGPR01001294">
    <property type="protein sequence ID" value="GBM50332.1"/>
    <property type="molecule type" value="Genomic_DNA"/>
</dbReference>
<dbReference type="Proteomes" id="UP000499080">
    <property type="component" value="Unassembled WGS sequence"/>
</dbReference>
<organism evidence="1 2">
    <name type="scientific">Araneus ventricosus</name>
    <name type="common">Orbweaver spider</name>
    <name type="synonym">Epeira ventricosa</name>
    <dbReference type="NCBI Taxonomy" id="182803"/>
    <lineage>
        <taxon>Eukaryota</taxon>
        <taxon>Metazoa</taxon>
        <taxon>Ecdysozoa</taxon>
        <taxon>Arthropoda</taxon>
        <taxon>Chelicerata</taxon>
        <taxon>Arachnida</taxon>
        <taxon>Araneae</taxon>
        <taxon>Araneomorphae</taxon>
        <taxon>Entelegynae</taxon>
        <taxon>Araneoidea</taxon>
        <taxon>Araneidae</taxon>
        <taxon>Araneus</taxon>
    </lineage>
</organism>
<proteinExistence type="predicted"/>
<reference evidence="1 2" key="1">
    <citation type="journal article" date="2019" name="Sci. Rep.">
        <title>Orb-weaving spider Araneus ventricosus genome elucidates the spidroin gene catalogue.</title>
        <authorList>
            <person name="Kono N."/>
            <person name="Nakamura H."/>
            <person name="Ohtoshi R."/>
            <person name="Moran D.A.P."/>
            <person name="Shinohara A."/>
            <person name="Yoshida Y."/>
            <person name="Fujiwara M."/>
            <person name="Mori M."/>
            <person name="Tomita M."/>
            <person name="Arakawa K."/>
        </authorList>
    </citation>
    <scope>NUCLEOTIDE SEQUENCE [LARGE SCALE GENOMIC DNA]</scope>
</reference>
<keyword evidence="2" id="KW-1185">Reference proteome</keyword>
<evidence type="ECO:0000313" key="2">
    <source>
        <dbReference type="Proteomes" id="UP000499080"/>
    </source>
</evidence>
<evidence type="ECO:0000313" key="1">
    <source>
        <dbReference type="EMBL" id="GBM50332.1"/>
    </source>
</evidence>
<gene>
    <name evidence="1" type="ORF">AVEN_142341_1</name>
</gene>
<sequence length="107" mass="12529">MFARLRGKNALKFLRTLESLSYCQIFKKNSLLPPLSRTVEFHQKFLVIPFTWPVSDANNYDWLWTVLNGGKERATVCPPRELFSQNCLVDVGRHRNRLSWEDSITSK</sequence>
<dbReference type="AlphaFoldDB" id="A0A4Y2G919"/>
<accession>A0A4Y2G919</accession>
<protein>
    <submittedName>
        <fullName evidence="1">Uncharacterized protein</fullName>
    </submittedName>
</protein>
<name>A0A4Y2G919_ARAVE</name>